<dbReference type="EMBL" id="JBJVNE010000023">
    <property type="protein sequence ID" value="MFM9651742.1"/>
    <property type="molecule type" value="Genomic_DNA"/>
</dbReference>
<evidence type="ECO:0000313" key="2">
    <source>
        <dbReference type="EMBL" id="MFM9651742.1"/>
    </source>
</evidence>
<accession>A0ABW9IUJ2</accession>
<reference evidence="2 3" key="1">
    <citation type="submission" date="2024-12" db="EMBL/GenBank/DDBJ databases">
        <title>Forecasting of Potato common scab and diversities of Pathogenic streptomyces spp. in china.</title>
        <authorList>
            <person name="Handique U."/>
            <person name="Wu J."/>
        </authorList>
    </citation>
    <scope>NUCLEOTIDE SEQUENCE [LARGE SCALE GENOMIC DNA]</scope>
    <source>
        <strain evidence="2 3">ZRIMU1585</strain>
    </source>
</reference>
<feature type="compositionally biased region" description="Basic and acidic residues" evidence="1">
    <location>
        <begin position="125"/>
        <end position="143"/>
    </location>
</feature>
<feature type="region of interest" description="Disordered" evidence="1">
    <location>
        <begin position="64"/>
        <end position="92"/>
    </location>
</feature>
<keyword evidence="3" id="KW-1185">Reference proteome</keyword>
<gene>
    <name evidence="2" type="ORF">ACKI1S_37015</name>
</gene>
<evidence type="ECO:0000313" key="3">
    <source>
        <dbReference type="Proteomes" id="UP001631993"/>
    </source>
</evidence>
<evidence type="ECO:0000256" key="1">
    <source>
        <dbReference type="SAM" id="MobiDB-lite"/>
    </source>
</evidence>
<protein>
    <submittedName>
        <fullName evidence="2">Uncharacterized protein</fullName>
    </submittedName>
</protein>
<feature type="region of interest" description="Disordered" evidence="1">
    <location>
        <begin position="125"/>
        <end position="153"/>
    </location>
</feature>
<proteinExistence type="predicted"/>
<sequence>MGSALTAAGLAWEHNGNQARPELLTYTVTDPQGRRWTIDAATSNQITPSRPASLWLAQCATQMRRDPGHVRPRARPPHPGLPRMTGPLRPWRPDDFDDRCETCGAAPGQLCKPWCDTGYTAEDFRRDAERHDQAAEARPHRPPPETPASHPRP</sequence>
<comment type="caution">
    <text evidence="2">The sequence shown here is derived from an EMBL/GenBank/DDBJ whole genome shotgun (WGS) entry which is preliminary data.</text>
</comment>
<name>A0ABW9IUJ2_STRGJ</name>
<dbReference type="Proteomes" id="UP001631993">
    <property type="component" value="Unassembled WGS sequence"/>
</dbReference>
<organism evidence="2 3">
    <name type="scientific">Streptomyces galilaeus</name>
    <dbReference type="NCBI Taxonomy" id="33899"/>
    <lineage>
        <taxon>Bacteria</taxon>
        <taxon>Bacillati</taxon>
        <taxon>Actinomycetota</taxon>
        <taxon>Actinomycetes</taxon>
        <taxon>Kitasatosporales</taxon>
        <taxon>Streptomycetaceae</taxon>
        <taxon>Streptomyces</taxon>
    </lineage>
</organism>
<dbReference type="RefSeq" id="WP_369276635.1">
    <property type="nucleotide sequence ID" value="NZ_JBJVMW010000027.1"/>
</dbReference>